<organism evidence="1">
    <name type="scientific">Arundo donax</name>
    <name type="common">Giant reed</name>
    <name type="synonym">Donax arundinaceus</name>
    <dbReference type="NCBI Taxonomy" id="35708"/>
    <lineage>
        <taxon>Eukaryota</taxon>
        <taxon>Viridiplantae</taxon>
        <taxon>Streptophyta</taxon>
        <taxon>Embryophyta</taxon>
        <taxon>Tracheophyta</taxon>
        <taxon>Spermatophyta</taxon>
        <taxon>Magnoliopsida</taxon>
        <taxon>Liliopsida</taxon>
        <taxon>Poales</taxon>
        <taxon>Poaceae</taxon>
        <taxon>PACMAD clade</taxon>
        <taxon>Arundinoideae</taxon>
        <taxon>Arundineae</taxon>
        <taxon>Arundo</taxon>
    </lineage>
</organism>
<evidence type="ECO:0000313" key="1">
    <source>
        <dbReference type="EMBL" id="JAD75732.1"/>
    </source>
</evidence>
<accession>A0A0A9CW55</accession>
<dbReference type="AlphaFoldDB" id="A0A0A9CW55"/>
<name>A0A0A9CW55_ARUDO</name>
<dbReference type="EMBL" id="GBRH01222163">
    <property type="protein sequence ID" value="JAD75732.1"/>
    <property type="molecule type" value="Transcribed_RNA"/>
</dbReference>
<proteinExistence type="predicted"/>
<reference evidence="1" key="2">
    <citation type="journal article" date="2015" name="Data Brief">
        <title>Shoot transcriptome of the giant reed, Arundo donax.</title>
        <authorList>
            <person name="Barrero R.A."/>
            <person name="Guerrero F.D."/>
            <person name="Moolhuijzen P."/>
            <person name="Goolsby J.A."/>
            <person name="Tidwell J."/>
            <person name="Bellgard S.E."/>
            <person name="Bellgard M.I."/>
        </authorList>
    </citation>
    <scope>NUCLEOTIDE SEQUENCE</scope>
    <source>
        <tissue evidence="1">Shoot tissue taken approximately 20 cm above the soil surface</tissue>
    </source>
</reference>
<reference evidence="1" key="1">
    <citation type="submission" date="2014-09" db="EMBL/GenBank/DDBJ databases">
        <authorList>
            <person name="Magalhaes I.L.F."/>
            <person name="Oliveira U."/>
            <person name="Santos F.R."/>
            <person name="Vidigal T.H.D.A."/>
            <person name="Brescovit A.D."/>
            <person name="Santos A.J."/>
        </authorList>
    </citation>
    <scope>NUCLEOTIDE SEQUENCE</scope>
    <source>
        <tissue evidence="1">Shoot tissue taken approximately 20 cm above the soil surface</tissue>
    </source>
</reference>
<sequence length="100" mass="11363">MYIIGLVCSRKLRSHESTAKKVIPQKAPFFFVNESGATSYWGSNIMNELSGRPFCFQQEVFSSALNLNTDKLAAQLLFRRSTVRVDYVPDILLDIIGRFV</sequence>
<protein>
    <submittedName>
        <fullName evidence="1">Uncharacterized protein</fullName>
    </submittedName>
</protein>